<dbReference type="Proteomes" id="UP000298412">
    <property type="component" value="Unassembled WGS sequence"/>
</dbReference>
<accession>A0A4R8WT03</accession>
<protein>
    <recommendedName>
        <fullName evidence="3">AbiEi antitoxin C-terminal domain-containing protein</fullName>
    </recommendedName>
</protein>
<dbReference type="RefSeq" id="WP_134567424.1">
    <property type="nucleotide sequence ID" value="NZ_SOFP01000047.1"/>
</dbReference>
<evidence type="ECO:0008006" key="3">
    <source>
        <dbReference type="Google" id="ProtNLM"/>
    </source>
</evidence>
<dbReference type="EMBL" id="SOFP01000047">
    <property type="protein sequence ID" value="TFC14642.1"/>
    <property type="molecule type" value="Genomic_DNA"/>
</dbReference>
<organism evidence="1 2">
    <name type="scientific">Cryobacterium algoritolerans</name>
    <dbReference type="NCBI Taxonomy" id="1259184"/>
    <lineage>
        <taxon>Bacteria</taxon>
        <taxon>Bacillati</taxon>
        <taxon>Actinomycetota</taxon>
        <taxon>Actinomycetes</taxon>
        <taxon>Micrococcales</taxon>
        <taxon>Microbacteriaceae</taxon>
        <taxon>Cryobacterium</taxon>
    </lineage>
</organism>
<sequence>MADESIDEHTGLYLSGGAAATESAGRQFRRESQAGRSALRLRRGVFTTIEYWAGLPPRQRHLAEVRAVVATRTRDPLISHQSAAVVWGIPLADAWPSTVHVLAPPNSRARSKNGVTVHRSDIPDRDVVEFDGMLVTSPARTLIDLARTVSFTTAVVAIDHALNPRNASPEVFLTAEVLSEKLHESASARGAVRADRAIGFGRPNADNPGESMSRVAIFELGFPDPLLQTCHPNPRGGFYFTDFEWPAYRLIGEFDGKGKYVKDEYLRGLTPGEAVHREKVREDDLRAEGNRVARWGPSDLRRRQSLLRILTTAGLPVLR</sequence>
<reference evidence="1 2" key="1">
    <citation type="submission" date="2019-03" db="EMBL/GenBank/DDBJ databases">
        <title>Genomics of glacier-inhabiting Cryobacterium strains.</title>
        <authorList>
            <person name="Liu Q."/>
            <person name="Xin Y.-H."/>
        </authorList>
    </citation>
    <scope>NUCLEOTIDE SEQUENCE [LARGE SCALE GENOMIC DNA]</scope>
    <source>
        <strain evidence="1 2">MDT1-3</strain>
    </source>
</reference>
<dbReference type="OrthoDB" id="5517693at2"/>
<dbReference type="AlphaFoldDB" id="A0A4R8WT03"/>
<comment type="caution">
    <text evidence="1">The sequence shown here is derived from an EMBL/GenBank/DDBJ whole genome shotgun (WGS) entry which is preliminary data.</text>
</comment>
<gene>
    <name evidence="1" type="ORF">E3O19_10630</name>
</gene>
<evidence type="ECO:0000313" key="1">
    <source>
        <dbReference type="EMBL" id="TFC14642.1"/>
    </source>
</evidence>
<evidence type="ECO:0000313" key="2">
    <source>
        <dbReference type="Proteomes" id="UP000298412"/>
    </source>
</evidence>
<name>A0A4R8WT03_9MICO</name>
<proteinExistence type="predicted"/>
<keyword evidence="2" id="KW-1185">Reference proteome</keyword>